<protein>
    <recommendedName>
        <fullName evidence="5">60S ribosomal protein L36</fullName>
    </recommendedName>
</protein>
<dbReference type="Proteomes" id="UP001150941">
    <property type="component" value="Unassembled WGS sequence"/>
</dbReference>
<dbReference type="Pfam" id="PF01158">
    <property type="entry name" value="Ribosomal_L36e"/>
    <property type="match status" value="1"/>
</dbReference>
<dbReference type="GO" id="GO:0006412">
    <property type="term" value="P:translation"/>
    <property type="evidence" value="ECO:0007669"/>
    <property type="project" value="InterPro"/>
</dbReference>
<dbReference type="GO" id="GO:0003735">
    <property type="term" value="F:structural constituent of ribosome"/>
    <property type="evidence" value="ECO:0007669"/>
    <property type="project" value="InterPro"/>
</dbReference>
<dbReference type="PANTHER" id="PTHR22767">
    <property type="entry name" value="N-TERMINAL ACETYLTRANSFERASE-RELATED"/>
    <property type="match status" value="1"/>
</dbReference>
<dbReference type="OrthoDB" id="1874341at2759"/>
<evidence type="ECO:0000256" key="1">
    <source>
        <dbReference type="ARBA" id="ARBA00006298"/>
    </source>
</evidence>
<sequence length="1190" mass="133953">MASNNDAVFLRRNNQIQDAIDGQNLKQALQLIEKRMKKGENTRFLKAWKANIQVRMLDETNRKRGIADTLELCKSEPAITDLETLDILIQTLKKLEGHDETQSALWERAAKAKPQDLEIQLRWFSSSFEEDKWKAAQKAGLRRKYGSMSLQKNFPRERKYYFWAIFTSHQISVDEKSSEADCKLFGTLAYRMIVKAAEEVPKDPAQIFSHPRGIQTSEEMMLLLQILKSQGRFAESVKLLNSETVGINSAIINNDKEFTRLKSLNLGAGKLWEESLSFVKSFYTMSDDEKKQKELLEYDDWVIWNLLIESARHIGTPEAINDARTIAEDFINFNPKSRNACLALVDIAEIDLQKGNMTKDEYFEFYKGYVDRQSHRVFAFGDIRRLIGDDKDSMAKILEYLCEKKDQSPNPFVSTINALKLEYCLKISGADSKPSRQHIEGFVTRCLELYRENVREQDIEKTESPPRDDLPVLAIMAILSEEGDLRPSGPALIRSAAIVERFLHDSPHNSTALLVLVRCYILLGAGSLAMTTFNRLSVKQMQWETIAHNLFTRLSTIHPHSAPPVEGTERSEFDPQAGFLKALNFYRNADITTMKYRTRGLEEGAYSNLGEVIELRSRLNHSICRRLWALHIRQAQRIVGGDSTARFDEIAKNNLPCEDSRNYQAFMSCEFPGKPIFEHRLRVGPSPKEGWMRSARITDQLFAVLKSVAIQKPLAPGMDLPDLSSLSLSDDDDRTETEKENAKIHSELLKVATFLAGSKAINAEQVDAAFAVVEDWLIAKIKTLTPSDSDGNNRTSPIITDTAVHLHVGHPTGPTWTYLHALFSLLETLKALSQLVILGSKKGPSSVKLPKERLDRLAAMVPEVYELVRSNAKALKSAVSAPGVLSDLVDNTIQGDSSKPYGQEVQSVIEEYVGSSEHELFCGSLMESWEEALSGIMATGLCGSPVLGDFRSTFFFASTTTANPPSTNRRNGRTQRYRAWQQQGPLSSNQPELGYVTLVMCEARIIGHQNIAEGVLTPIVYPTPNINEEEPVNKYRIMCGGNFRTTTYIPHSTHDLACEPPNSSYNSHSRDKTFATDIARGGSDGGNAQPIQTDMLTSRLQKTTPLNTPKTKISRTKGKSSHRTKFVREIAREVVGLAPYERRVIELLRNAQDKRARKLAKKRLGTFGRGKRKVEDMQGVIAEARRVQGH</sequence>
<organism evidence="6 7">
    <name type="scientific">Penicillium chermesinum</name>
    <dbReference type="NCBI Taxonomy" id="63820"/>
    <lineage>
        <taxon>Eukaryota</taxon>
        <taxon>Fungi</taxon>
        <taxon>Dikarya</taxon>
        <taxon>Ascomycota</taxon>
        <taxon>Pezizomycotina</taxon>
        <taxon>Eurotiomycetes</taxon>
        <taxon>Eurotiomycetidae</taxon>
        <taxon>Eurotiales</taxon>
        <taxon>Aspergillaceae</taxon>
        <taxon>Penicillium</taxon>
    </lineage>
</organism>
<dbReference type="GO" id="GO:0031416">
    <property type="term" value="C:NatB complex"/>
    <property type="evidence" value="ECO:0007669"/>
    <property type="project" value="TreeGrafter"/>
</dbReference>
<comment type="caution">
    <text evidence="6">The sequence shown here is derived from an EMBL/GenBank/DDBJ whole genome shotgun (WGS) entry which is preliminary data.</text>
</comment>
<gene>
    <name evidence="6" type="ORF">N7468_005291</name>
</gene>
<evidence type="ECO:0000256" key="2">
    <source>
        <dbReference type="ARBA" id="ARBA00006509"/>
    </source>
</evidence>
<dbReference type="GO" id="GO:0005840">
    <property type="term" value="C:ribosome"/>
    <property type="evidence" value="ECO:0007669"/>
    <property type="project" value="UniProtKB-KW"/>
</dbReference>
<comment type="similarity">
    <text evidence="1">Belongs to the MDM20/NAA25 family.</text>
</comment>
<dbReference type="AlphaFoldDB" id="A0A9W9NZJ1"/>
<evidence type="ECO:0000256" key="3">
    <source>
        <dbReference type="ARBA" id="ARBA00022980"/>
    </source>
</evidence>
<dbReference type="EMBL" id="JAPQKS010000004">
    <property type="protein sequence ID" value="KAJ5232335.1"/>
    <property type="molecule type" value="Genomic_DNA"/>
</dbReference>
<keyword evidence="3 5" id="KW-0689">Ribosomal protein</keyword>
<name>A0A9W9NZJ1_9EURO</name>
<proteinExistence type="inferred from homology"/>
<dbReference type="InterPro" id="IPR000509">
    <property type="entry name" value="Ribosomal_eL36"/>
</dbReference>
<reference evidence="6" key="1">
    <citation type="submission" date="2022-11" db="EMBL/GenBank/DDBJ databases">
        <authorList>
            <person name="Petersen C."/>
        </authorList>
    </citation>
    <scope>NUCLEOTIDE SEQUENCE</scope>
    <source>
        <strain evidence="6">IBT 19713</strain>
    </source>
</reference>
<reference evidence="6" key="2">
    <citation type="journal article" date="2023" name="IMA Fungus">
        <title>Comparative genomic study of the Penicillium genus elucidates a diverse pangenome and 15 lateral gene transfer events.</title>
        <authorList>
            <person name="Petersen C."/>
            <person name="Sorensen T."/>
            <person name="Nielsen M.R."/>
            <person name="Sondergaard T.E."/>
            <person name="Sorensen J.L."/>
            <person name="Fitzpatrick D.A."/>
            <person name="Frisvad J.C."/>
            <person name="Nielsen K.L."/>
        </authorList>
    </citation>
    <scope>NUCLEOTIDE SEQUENCE</scope>
    <source>
        <strain evidence="6">IBT 19713</strain>
    </source>
</reference>
<dbReference type="InterPro" id="IPR038097">
    <property type="entry name" value="Ribosomal_eL36_sf"/>
</dbReference>
<dbReference type="PANTHER" id="PTHR22767:SF3">
    <property type="entry name" value="N-ALPHA-ACETYLTRANSFERASE 25, NATB AUXILIARY SUBUNIT"/>
    <property type="match status" value="1"/>
</dbReference>
<keyword evidence="4 5" id="KW-0687">Ribonucleoprotein</keyword>
<dbReference type="GO" id="GO:1990904">
    <property type="term" value="C:ribonucleoprotein complex"/>
    <property type="evidence" value="ECO:0007669"/>
    <property type="project" value="UniProtKB-KW"/>
</dbReference>
<comment type="similarity">
    <text evidence="2 5">Belongs to the eukaryotic ribosomal protein eL36 family.</text>
</comment>
<dbReference type="FunFam" id="1.10.10.1760:FF:000001">
    <property type="entry name" value="60S ribosomal protein L36"/>
    <property type="match status" value="1"/>
</dbReference>
<evidence type="ECO:0000256" key="5">
    <source>
        <dbReference type="RuleBase" id="RU000665"/>
    </source>
</evidence>
<accession>A0A9W9NZJ1</accession>
<dbReference type="Pfam" id="PF09797">
    <property type="entry name" value="NatB_MDM20"/>
    <property type="match status" value="1"/>
</dbReference>
<evidence type="ECO:0000313" key="7">
    <source>
        <dbReference type="Proteomes" id="UP001150941"/>
    </source>
</evidence>
<dbReference type="Gene3D" id="1.10.10.1760">
    <property type="entry name" value="60S ribosomal protein L36"/>
    <property type="match status" value="1"/>
</dbReference>
<dbReference type="InterPro" id="IPR019183">
    <property type="entry name" value="NAA25_NatB_aux_su"/>
</dbReference>
<dbReference type="RefSeq" id="XP_058330328.1">
    <property type="nucleotide sequence ID" value="XM_058474588.1"/>
</dbReference>
<dbReference type="PROSITE" id="PS01190">
    <property type="entry name" value="RIBOSOMAL_L36E"/>
    <property type="match status" value="1"/>
</dbReference>
<evidence type="ECO:0000313" key="6">
    <source>
        <dbReference type="EMBL" id="KAJ5232335.1"/>
    </source>
</evidence>
<evidence type="ECO:0000256" key="4">
    <source>
        <dbReference type="ARBA" id="ARBA00023274"/>
    </source>
</evidence>
<dbReference type="GeneID" id="83201891"/>
<keyword evidence="7" id="KW-1185">Reference proteome</keyword>